<dbReference type="InterPro" id="IPR029063">
    <property type="entry name" value="SAM-dependent_MTases_sf"/>
</dbReference>
<evidence type="ECO:0000313" key="2">
    <source>
        <dbReference type="EMBL" id="MBE9666002.1"/>
    </source>
</evidence>
<sequence length="278" mass="31921">MKNKLPYLNLGCGGHFDKRWTNIDFFKTGEGVIAHNLLKGIPSADNSFEVVYHSHVLEHFSKKDAIKFISECYRVLGNNGIIRIAVPDLEQIVHHYTRLLALGKANLGNPAIRADYEWIMTEMYDQTVRNNWGGEMLNILTSKDLPNEKFIYSRIGTEGRMIRESIITQQNPVTRKPGSIIKKALSLNSFKQLFFKIILGSDYQLYRIGKFRRSGEIHQWMYDSYSLTNLLTDAGFKNIEVKTFDTSAIANWRQYGLDEMDGKARKPDSLFVEAIKLS</sequence>
<organism evidence="2 3">
    <name type="scientific">Mucilaginibacter boryungensis</name>
    <dbReference type="NCBI Taxonomy" id="768480"/>
    <lineage>
        <taxon>Bacteria</taxon>
        <taxon>Pseudomonadati</taxon>
        <taxon>Bacteroidota</taxon>
        <taxon>Sphingobacteriia</taxon>
        <taxon>Sphingobacteriales</taxon>
        <taxon>Sphingobacteriaceae</taxon>
        <taxon>Mucilaginibacter</taxon>
    </lineage>
</organism>
<accession>A0ABR9XF37</accession>
<dbReference type="GO" id="GO:0032259">
    <property type="term" value="P:methylation"/>
    <property type="evidence" value="ECO:0007669"/>
    <property type="project" value="UniProtKB-KW"/>
</dbReference>
<gene>
    <name evidence="2" type="ORF">IRJ18_06485</name>
</gene>
<dbReference type="Gene3D" id="3.40.50.150">
    <property type="entry name" value="Vaccinia Virus protein VP39"/>
    <property type="match status" value="1"/>
</dbReference>
<feature type="domain" description="Methyltransferase type 11" evidence="1">
    <location>
        <begin position="40"/>
        <end position="82"/>
    </location>
</feature>
<dbReference type="Proteomes" id="UP000632774">
    <property type="component" value="Unassembled WGS sequence"/>
</dbReference>
<keyword evidence="2" id="KW-0489">Methyltransferase</keyword>
<dbReference type="InterPro" id="IPR013216">
    <property type="entry name" value="Methyltransf_11"/>
</dbReference>
<dbReference type="GO" id="GO:0008168">
    <property type="term" value="F:methyltransferase activity"/>
    <property type="evidence" value="ECO:0007669"/>
    <property type="project" value="UniProtKB-KW"/>
</dbReference>
<dbReference type="RefSeq" id="WP_194105377.1">
    <property type="nucleotide sequence ID" value="NZ_JADFFM010000001.1"/>
</dbReference>
<proteinExistence type="predicted"/>
<dbReference type="Pfam" id="PF08241">
    <property type="entry name" value="Methyltransf_11"/>
    <property type="match status" value="1"/>
</dbReference>
<keyword evidence="3" id="KW-1185">Reference proteome</keyword>
<comment type="caution">
    <text evidence="2">The sequence shown here is derived from an EMBL/GenBank/DDBJ whole genome shotgun (WGS) entry which is preliminary data.</text>
</comment>
<dbReference type="EMBL" id="JADFFM010000001">
    <property type="protein sequence ID" value="MBE9666002.1"/>
    <property type="molecule type" value="Genomic_DNA"/>
</dbReference>
<name>A0ABR9XF37_9SPHI</name>
<dbReference type="SUPFAM" id="SSF53335">
    <property type="entry name" value="S-adenosyl-L-methionine-dependent methyltransferases"/>
    <property type="match status" value="1"/>
</dbReference>
<keyword evidence="2" id="KW-0808">Transferase</keyword>
<evidence type="ECO:0000259" key="1">
    <source>
        <dbReference type="Pfam" id="PF08241"/>
    </source>
</evidence>
<evidence type="ECO:0000313" key="3">
    <source>
        <dbReference type="Proteomes" id="UP000632774"/>
    </source>
</evidence>
<reference evidence="2 3" key="1">
    <citation type="submission" date="2020-10" db="EMBL/GenBank/DDBJ databases">
        <title>Mucilaginibacter mali sp. nov., isolated from rhizosphere soil of apple orchard.</title>
        <authorList>
            <person name="Lee J.-S."/>
            <person name="Kim H.S."/>
            <person name="Kim J.-S."/>
        </authorList>
    </citation>
    <scope>NUCLEOTIDE SEQUENCE [LARGE SCALE GENOMIC DNA]</scope>
    <source>
        <strain evidence="2 3">KCTC 23157</strain>
    </source>
</reference>
<protein>
    <submittedName>
        <fullName evidence="2">Methyltransferase domain-containing protein</fullName>
    </submittedName>
</protein>